<organism evidence="2 3">
    <name type="scientific">Microbulbifer harenosus</name>
    <dbReference type="NCBI Taxonomy" id="2576840"/>
    <lineage>
        <taxon>Bacteria</taxon>
        <taxon>Pseudomonadati</taxon>
        <taxon>Pseudomonadota</taxon>
        <taxon>Gammaproteobacteria</taxon>
        <taxon>Cellvibrionales</taxon>
        <taxon>Microbulbiferaceae</taxon>
        <taxon>Microbulbifer</taxon>
    </lineage>
</organism>
<dbReference type="RefSeq" id="WP_138233901.1">
    <property type="nucleotide sequence ID" value="NZ_CP185860.1"/>
</dbReference>
<keyword evidence="1" id="KW-0732">Signal</keyword>
<reference evidence="2 3" key="1">
    <citation type="submission" date="2019-05" db="EMBL/GenBank/DDBJ databases">
        <title>Microbulbifer harenosus sp. nov., an alginate-degrading bacterium isolated from coastal sand.</title>
        <authorList>
            <person name="Huang H."/>
            <person name="Mo K."/>
            <person name="Bao S."/>
        </authorList>
    </citation>
    <scope>NUCLEOTIDE SEQUENCE [LARGE SCALE GENOMIC DNA]</scope>
    <source>
        <strain evidence="2 3">HB161719</strain>
    </source>
</reference>
<evidence type="ECO:0000313" key="2">
    <source>
        <dbReference type="EMBL" id="TLM80016.1"/>
    </source>
</evidence>
<evidence type="ECO:0000256" key="1">
    <source>
        <dbReference type="SAM" id="SignalP"/>
    </source>
</evidence>
<proteinExistence type="predicted"/>
<feature type="signal peptide" evidence="1">
    <location>
        <begin position="1"/>
        <end position="19"/>
    </location>
</feature>
<keyword evidence="3" id="KW-1185">Reference proteome</keyword>
<dbReference type="EMBL" id="VANI01000001">
    <property type="protein sequence ID" value="TLM80016.1"/>
    <property type="molecule type" value="Genomic_DNA"/>
</dbReference>
<evidence type="ECO:0008006" key="4">
    <source>
        <dbReference type="Google" id="ProtNLM"/>
    </source>
</evidence>
<comment type="caution">
    <text evidence="2">The sequence shown here is derived from an EMBL/GenBank/DDBJ whole genome shotgun (WGS) entry which is preliminary data.</text>
</comment>
<feature type="chain" id="PRO_5047036050" description="Outer membrane beta-barrel protein" evidence="1">
    <location>
        <begin position="20"/>
        <end position="180"/>
    </location>
</feature>
<protein>
    <recommendedName>
        <fullName evidence="4">Outer membrane beta-barrel protein</fullName>
    </recommendedName>
</protein>
<gene>
    <name evidence="2" type="ORF">FDY93_01180</name>
</gene>
<accession>A0ABY2UQK6</accession>
<name>A0ABY2UQK6_9GAMM</name>
<evidence type="ECO:0000313" key="3">
    <source>
        <dbReference type="Proteomes" id="UP000306791"/>
    </source>
</evidence>
<dbReference type="Proteomes" id="UP000306791">
    <property type="component" value="Unassembled WGS sequence"/>
</dbReference>
<sequence length="180" mass="19550">MKAVHLLPLTLLLANISSADELIISYAPSATIKSDIDESELKSNSYSRLDLNPGTANGIRWVPSSELFYVDFTFIDSDNDARGDHDRDYKSLSAGPRFIIEGPINESLKSYFGCTAGVGATEFGIESGKIRSMAEASFKGGLVFKDTFIIGPEVKFQFIGSPGETVAHVLTFNLNAGIRF</sequence>